<dbReference type="AlphaFoldDB" id="A0A939IQ93"/>
<dbReference type="Proteomes" id="UP000664654">
    <property type="component" value="Unassembled WGS sequence"/>
</dbReference>
<comment type="caution">
    <text evidence="1">The sequence shown here is derived from an EMBL/GenBank/DDBJ whole genome shotgun (WGS) entry which is preliminary data.</text>
</comment>
<sequence length="179" mass="19057">MTPEQQAIFDAAIAANSSTLDGYDAAIHEPVFVGESLRGYQAKSNPEPVKPELILASVTDLATGQAISPQEPGNLISMKAGTTCRFRVEQQMNGEVISQVPDGQGGYVPNNAEFALPLAGLLGTAPRIIDIAFVGGIAEFDVTWKTPGLWEVTVAEVNMDIADPAQHFAFAGCRIKVRE</sequence>
<name>A0A939IQ93_9ALTE</name>
<accession>A0A939IQ93</accession>
<gene>
    <name evidence="1" type="ORF">J0A66_06065</name>
</gene>
<evidence type="ECO:0000313" key="1">
    <source>
        <dbReference type="EMBL" id="MBN7824789.1"/>
    </source>
</evidence>
<dbReference type="RefSeq" id="WP_206572912.1">
    <property type="nucleotide sequence ID" value="NZ_JAFKCV010000003.1"/>
</dbReference>
<keyword evidence="2" id="KW-1185">Reference proteome</keyword>
<protein>
    <submittedName>
        <fullName evidence="1">Uncharacterized protein</fullName>
    </submittedName>
</protein>
<proteinExistence type="predicted"/>
<reference evidence="1" key="1">
    <citation type="submission" date="2021-03" db="EMBL/GenBank/DDBJ databases">
        <title>novel species isolated from a fishpond in China.</title>
        <authorList>
            <person name="Lu H."/>
            <person name="Cai Z."/>
        </authorList>
    </citation>
    <scope>NUCLEOTIDE SEQUENCE</scope>
    <source>
        <strain evidence="1">JCM 30855</strain>
    </source>
</reference>
<dbReference type="EMBL" id="JAFKCV010000003">
    <property type="protein sequence ID" value="MBN7824789.1"/>
    <property type="molecule type" value="Genomic_DNA"/>
</dbReference>
<evidence type="ECO:0000313" key="2">
    <source>
        <dbReference type="Proteomes" id="UP000664654"/>
    </source>
</evidence>
<organism evidence="1 2">
    <name type="scientific">Bowmanella dokdonensis</name>
    <dbReference type="NCBI Taxonomy" id="751969"/>
    <lineage>
        <taxon>Bacteria</taxon>
        <taxon>Pseudomonadati</taxon>
        <taxon>Pseudomonadota</taxon>
        <taxon>Gammaproteobacteria</taxon>
        <taxon>Alteromonadales</taxon>
        <taxon>Alteromonadaceae</taxon>
        <taxon>Bowmanella</taxon>
    </lineage>
</organism>